<sequence>MRRDEPHSQLGEMSFHGERMHCFGTQNYKTKNRSIQGKDRCSQKLLSPMSVKGIRSFFRTCLIFIKDFSKIFKPLCKLMEKDSVFNFDGDCLTTFEEFKKRLI</sequence>
<dbReference type="AlphaFoldDB" id="A0A5B6V9A5"/>
<protein>
    <submittedName>
        <fullName evidence="1">Retrovirus-related Pol polyprotein from transposon opus</fullName>
    </submittedName>
</protein>
<dbReference type="Proteomes" id="UP000325315">
    <property type="component" value="Unassembled WGS sequence"/>
</dbReference>
<keyword evidence="2" id="KW-1185">Reference proteome</keyword>
<organism evidence="1 2">
    <name type="scientific">Gossypium australe</name>
    <dbReference type="NCBI Taxonomy" id="47621"/>
    <lineage>
        <taxon>Eukaryota</taxon>
        <taxon>Viridiplantae</taxon>
        <taxon>Streptophyta</taxon>
        <taxon>Embryophyta</taxon>
        <taxon>Tracheophyta</taxon>
        <taxon>Spermatophyta</taxon>
        <taxon>Magnoliopsida</taxon>
        <taxon>eudicotyledons</taxon>
        <taxon>Gunneridae</taxon>
        <taxon>Pentapetalae</taxon>
        <taxon>rosids</taxon>
        <taxon>malvids</taxon>
        <taxon>Malvales</taxon>
        <taxon>Malvaceae</taxon>
        <taxon>Malvoideae</taxon>
        <taxon>Gossypium</taxon>
    </lineage>
</organism>
<dbReference type="EMBL" id="SMMG02000007">
    <property type="protein sequence ID" value="KAA3465770.1"/>
    <property type="molecule type" value="Genomic_DNA"/>
</dbReference>
<evidence type="ECO:0000313" key="1">
    <source>
        <dbReference type="EMBL" id="KAA3465770.1"/>
    </source>
</evidence>
<accession>A0A5B6V9A5</accession>
<name>A0A5B6V9A5_9ROSI</name>
<dbReference type="SUPFAM" id="SSF56672">
    <property type="entry name" value="DNA/RNA polymerases"/>
    <property type="match status" value="1"/>
</dbReference>
<comment type="caution">
    <text evidence="1">The sequence shown here is derived from an EMBL/GenBank/DDBJ whole genome shotgun (WGS) entry which is preliminary data.</text>
</comment>
<dbReference type="InterPro" id="IPR043502">
    <property type="entry name" value="DNA/RNA_pol_sf"/>
</dbReference>
<reference evidence="2" key="1">
    <citation type="journal article" date="2019" name="Plant Biotechnol. J.">
        <title>Genome sequencing of the Australian wild diploid species Gossypium australe highlights disease resistance and delayed gland morphogenesis.</title>
        <authorList>
            <person name="Cai Y."/>
            <person name="Cai X."/>
            <person name="Wang Q."/>
            <person name="Wang P."/>
            <person name="Zhang Y."/>
            <person name="Cai C."/>
            <person name="Xu Y."/>
            <person name="Wang K."/>
            <person name="Zhou Z."/>
            <person name="Wang C."/>
            <person name="Geng S."/>
            <person name="Li B."/>
            <person name="Dong Q."/>
            <person name="Hou Y."/>
            <person name="Wang H."/>
            <person name="Ai P."/>
            <person name="Liu Z."/>
            <person name="Yi F."/>
            <person name="Sun M."/>
            <person name="An G."/>
            <person name="Cheng J."/>
            <person name="Zhang Y."/>
            <person name="Shi Q."/>
            <person name="Xie Y."/>
            <person name="Shi X."/>
            <person name="Chang Y."/>
            <person name="Huang F."/>
            <person name="Chen Y."/>
            <person name="Hong S."/>
            <person name="Mi L."/>
            <person name="Sun Q."/>
            <person name="Zhang L."/>
            <person name="Zhou B."/>
            <person name="Peng R."/>
            <person name="Zhang X."/>
            <person name="Liu F."/>
        </authorList>
    </citation>
    <scope>NUCLEOTIDE SEQUENCE [LARGE SCALE GENOMIC DNA]</scope>
    <source>
        <strain evidence="2">cv. PA1801</strain>
    </source>
</reference>
<evidence type="ECO:0000313" key="2">
    <source>
        <dbReference type="Proteomes" id="UP000325315"/>
    </source>
</evidence>
<proteinExistence type="predicted"/>
<dbReference type="InterPro" id="IPR043128">
    <property type="entry name" value="Rev_trsase/Diguanyl_cyclase"/>
</dbReference>
<gene>
    <name evidence="1" type="ORF">EPI10_000911</name>
</gene>
<dbReference type="Gene3D" id="3.30.70.270">
    <property type="match status" value="1"/>
</dbReference>